<gene>
    <name evidence="1" type="ORF">KCG48_07500</name>
</gene>
<keyword evidence="2" id="KW-1185">Reference proteome</keyword>
<proteinExistence type="predicted"/>
<comment type="caution">
    <text evidence="1">The sequence shown here is derived from an EMBL/GenBank/DDBJ whole genome shotgun (WGS) entry which is preliminary data.</text>
</comment>
<accession>A0A941CRT9</accession>
<sequence>MNSILSHEKEELIRVIFMPISNRLQEETGSSLVEVEEHGHLFVSFITALGNIRVRCSGKRFIIQEFNLELRDTTMDYFLLRLCLFLRRNEGNIISILRDPRTATLVDFVESRYPDSVFTSLGEKSYLELKVSRFIARIAERAQVNQS</sequence>
<dbReference type="EMBL" id="JAGSCS010000008">
    <property type="protein sequence ID" value="MBR0576186.1"/>
    <property type="molecule type" value="Genomic_DNA"/>
</dbReference>
<reference evidence="1" key="1">
    <citation type="submission" date="2021-04" db="EMBL/GenBank/DDBJ databases">
        <title>Proteiniclasticum sedimins sp. nov., an obligate anaerobic bacterium isolated from anaerobic sludge.</title>
        <authorList>
            <person name="Liu J."/>
        </authorList>
    </citation>
    <scope>NUCLEOTIDE SEQUENCE</scope>
    <source>
        <strain evidence="1">BAD-10</strain>
    </source>
</reference>
<dbReference type="AlphaFoldDB" id="A0A941CRT9"/>
<protein>
    <submittedName>
        <fullName evidence="1">Uncharacterized protein</fullName>
    </submittedName>
</protein>
<dbReference type="Proteomes" id="UP000675379">
    <property type="component" value="Unassembled WGS sequence"/>
</dbReference>
<evidence type="ECO:0000313" key="1">
    <source>
        <dbReference type="EMBL" id="MBR0576186.1"/>
    </source>
</evidence>
<dbReference type="RefSeq" id="WP_211801011.1">
    <property type="nucleotide sequence ID" value="NZ_JAGSCS010000008.1"/>
</dbReference>
<name>A0A941CRT9_9CLOT</name>
<organism evidence="1 2">
    <name type="scientific">Proteiniclasticum sediminis</name>
    <dbReference type="NCBI Taxonomy" id="2804028"/>
    <lineage>
        <taxon>Bacteria</taxon>
        <taxon>Bacillati</taxon>
        <taxon>Bacillota</taxon>
        <taxon>Clostridia</taxon>
        <taxon>Eubacteriales</taxon>
        <taxon>Clostridiaceae</taxon>
        <taxon>Proteiniclasticum</taxon>
    </lineage>
</organism>
<evidence type="ECO:0000313" key="2">
    <source>
        <dbReference type="Proteomes" id="UP000675379"/>
    </source>
</evidence>